<protein>
    <submittedName>
        <fullName evidence="3">Uncharacterized protein</fullName>
    </submittedName>
</protein>
<evidence type="ECO:0000313" key="4">
    <source>
        <dbReference type="Proteomes" id="UP001497457"/>
    </source>
</evidence>
<evidence type="ECO:0000256" key="2">
    <source>
        <dbReference type="SAM" id="Phobius"/>
    </source>
</evidence>
<sequence length="102" mass="10969">MEAGKAGGGLTARGKGKAPGPPPPPPSRDEANGGHRRGWQRSIWPRGRRGRALLVALVVMIAAALYLVFADALAVPAPSAEWQLLAYFLWIIGLNMLVWLMN</sequence>
<proteinExistence type="predicted"/>
<keyword evidence="4" id="KW-1185">Reference proteome</keyword>
<feature type="transmembrane region" description="Helical" evidence="2">
    <location>
        <begin position="82"/>
        <end position="101"/>
    </location>
</feature>
<keyword evidence="2" id="KW-0812">Transmembrane</keyword>
<feature type="transmembrane region" description="Helical" evidence="2">
    <location>
        <begin position="52"/>
        <end position="70"/>
    </location>
</feature>
<organism evidence="3 4">
    <name type="scientific">Urochloa decumbens</name>
    <dbReference type="NCBI Taxonomy" id="240449"/>
    <lineage>
        <taxon>Eukaryota</taxon>
        <taxon>Viridiplantae</taxon>
        <taxon>Streptophyta</taxon>
        <taxon>Embryophyta</taxon>
        <taxon>Tracheophyta</taxon>
        <taxon>Spermatophyta</taxon>
        <taxon>Magnoliopsida</taxon>
        <taxon>Liliopsida</taxon>
        <taxon>Poales</taxon>
        <taxon>Poaceae</taxon>
        <taxon>PACMAD clade</taxon>
        <taxon>Panicoideae</taxon>
        <taxon>Panicodae</taxon>
        <taxon>Paniceae</taxon>
        <taxon>Melinidinae</taxon>
        <taxon>Urochloa</taxon>
    </lineage>
</organism>
<feature type="region of interest" description="Disordered" evidence="1">
    <location>
        <begin position="1"/>
        <end position="42"/>
    </location>
</feature>
<keyword evidence="2" id="KW-0472">Membrane</keyword>
<dbReference type="AlphaFoldDB" id="A0ABC9DIW1"/>
<keyword evidence="2" id="KW-1133">Transmembrane helix</keyword>
<dbReference type="Proteomes" id="UP001497457">
    <property type="component" value="Chromosome 33rd"/>
</dbReference>
<dbReference type="EMBL" id="OZ075143">
    <property type="protein sequence ID" value="CAL5039946.1"/>
    <property type="molecule type" value="Genomic_DNA"/>
</dbReference>
<feature type="compositionally biased region" description="Gly residues" evidence="1">
    <location>
        <begin position="1"/>
        <end position="11"/>
    </location>
</feature>
<gene>
    <name evidence="3" type="ORF">URODEC1_LOCUS85816</name>
</gene>
<evidence type="ECO:0000313" key="3">
    <source>
        <dbReference type="EMBL" id="CAL5039946.1"/>
    </source>
</evidence>
<reference evidence="3" key="1">
    <citation type="submission" date="2024-10" db="EMBL/GenBank/DDBJ databases">
        <authorList>
            <person name="Ryan C."/>
        </authorList>
    </citation>
    <scope>NUCLEOTIDE SEQUENCE [LARGE SCALE GENOMIC DNA]</scope>
</reference>
<name>A0ABC9DIW1_9POAL</name>
<accession>A0ABC9DIW1</accession>
<evidence type="ECO:0000256" key="1">
    <source>
        <dbReference type="SAM" id="MobiDB-lite"/>
    </source>
</evidence>